<evidence type="ECO:0000313" key="3">
    <source>
        <dbReference type="Proteomes" id="UP000305778"/>
    </source>
</evidence>
<evidence type="ECO:0000313" key="2">
    <source>
        <dbReference type="EMBL" id="TKA11776.1"/>
    </source>
</evidence>
<name>A0A4U0SPJ1_9ACTN</name>
<evidence type="ECO:0000259" key="1">
    <source>
        <dbReference type="Pfam" id="PF06054"/>
    </source>
</evidence>
<dbReference type="RefSeq" id="WP_136723236.1">
    <property type="nucleotide sequence ID" value="NZ_SUMC01000007.1"/>
</dbReference>
<dbReference type="Pfam" id="PF06054">
    <property type="entry name" value="CoiA_nuc"/>
    <property type="match status" value="1"/>
</dbReference>
<dbReference type="InterPro" id="IPR010330">
    <property type="entry name" value="CoiA_nuc"/>
</dbReference>
<accession>A0A4U0SPJ1</accession>
<feature type="domain" description="Competence protein CoiA nuclease-like" evidence="1">
    <location>
        <begin position="9"/>
        <end position="60"/>
    </location>
</feature>
<keyword evidence="3" id="KW-1185">Reference proteome</keyword>
<dbReference type="Proteomes" id="UP000305778">
    <property type="component" value="Unassembled WGS sequence"/>
</dbReference>
<comment type="caution">
    <text evidence="2">The sequence shown here is derived from an EMBL/GenBank/DDBJ whole genome shotgun (WGS) entry which is preliminary data.</text>
</comment>
<protein>
    <recommendedName>
        <fullName evidence="1">Competence protein CoiA nuclease-like domain-containing protein</fullName>
    </recommendedName>
</protein>
<dbReference type="EMBL" id="SUMC01000007">
    <property type="protein sequence ID" value="TKA11776.1"/>
    <property type="molecule type" value="Genomic_DNA"/>
</dbReference>
<sequence>MSGPGGAWRADVLASARTDGLHVALEAQLAALTAYDITARTERMAAYGIRSCWFSDRSRIPWLGEMPVT</sequence>
<organism evidence="2 3">
    <name type="scientific">Actinacidiphila oryziradicis</name>
    <dbReference type="NCBI Taxonomy" id="2571141"/>
    <lineage>
        <taxon>Bacteria</taxon>
        <taxon>Bacillati</taxon>
        <taxon>Actinomycetota</taxon>
        <taxon>Actinomycetes</taxon>
        <taxon>Kitasatosporales</taxon>
        <taxon>Streptomycetaceae</taxon>
        <taxon>Actinacidiphila</taxon>
    </lineage>
</organism>
<dbReference type="OrthoDB" id="4916564at2"/>
<reference evidence="2 3" key="1">
    <citation type="submission" date="2019-04" db="EMBL/GenBank/DDBJ databases">
        <title>Streptomyces oryziradicis sp. nov., a novel actinomycete isolated from rhizosphere soil of rice (Oryza sativa L.).</title>
        <authorList>
            <person name="Li C."/>
        </authorList>
    </citation>
    <scope>NUCLEOTIDE SEQUENCE [LARGE SCALE GENOMIC DNA]</scope>
    <source>
        <strain evidence="2 3">NEAU-C40</strain>
    </source>
</reference>
<gene>
    <name evidence="2" type="ORF">FCI23_10655</name>
</gene>
<dbReference type="AlphaFoldDB" id="A0A4U0SPJ1"/>
<proteinExistence type="predicted"/>